<dbReference type="Proteomes" id="UP000509597">
    <property type="component" value="Chromosome"/>
</dbReference>
<evidence type="ECO:0000259" key="1">
    <source>
        <dbReference type="Pfam" id="PF03869"/>
    </source>
</evidence>
<organism evidence="2 3">
    <name type="scientific">Chitinibacter bivalviorum</name>
    <dbReference type="NCBI Taxonomy" id="2739434"/>
    <lineage>
        <taxon>Bacteria</taxon>
        <taxon>Pseudomonadati</taxon>
        <taxon>Pseudomonadota</taxon>
        <taxon>Betaproteobacteria</taxon>
        <taxon>Neisseriales</taxon>
        <taxon>Chitinibacteraceae</taxon>
        <taxon>Chitinibacter</taxon>
    </lineage>
</organism>
<dbReference type="Pfam" id="PF03869">
    <property type="entry name" value="Arc"/>
    <property type="match status" value="1"/>
</dbReference>
<dbReference type="EMBL" id="CP058627">
    <property type="protein sequence ID" value="QLG88001.1"/>
    <property type="molecule type" value="Genomic_DNA"/>
</dbReference>
<dbReference type="AlphaFoldDB" id="A0A7H9BJ31"/>
<keyword evidence="2" id="KW-0238">DNA-binding</keyword>
<feature type="domain" description="Arc-like DNA binding" evidence="1">
    <location>
        <begin position="14"/>
        <end position="51"/>
    </location>
</feature>
<protein>
    <submittedName>
        <fullName evidence="2">Arc family DNA-binding protein</fullName>
    </submittedName>
</protein>
<accession>A0A7H9BJ31</accession>
<sequence>MTKTRTPTAHIAPFGLRMQNDLREALESAANISGRSLNAEIVARLQSSLEKAPNQQASELEAIQLAVREAVRDELKEILPKPKAK</sequence>
<dbReference type="GO" id="GO:0003677">
    <property type="term" value="F:DNA binding"/>
    <property type="evidence" value="ECO:0007669"/>
    <property type="project" value="UniProtKB-KW"/>
</dbReference>
<name>A0A7H9BJ31_9NEIS</name>
<evidence type="ECO:0000313" key="2">
    <source>
        <dbReference type="EMBL" id="QLG88001.1"/>
    </source>
</evidence>
<reference evidence="2 3" key="1">
    <citation type="submission" date="2020-07" db="EMBL/GenBank/DDBJ databases">
        <title>Complete genome sequence of Chitinibacter sp. 2T18.</title>
        <authorList>
            <person name="Bae J.-W."/>
            <person name="Choi J.-W."/>
        </authorList>
    </citation>
    <scope>NUCLEOTIDE SEQUENCE [LARGE SCALE GENOMIC DNA]</scope>
    <source>
        <strain evidence="2 3">2T18</strain>
    </source>
</reference>
<proteinExistence type="predicted"/>
<dbReference type="InterPro" id="IPR010985">
    <property type="entry name" value="Ribbon_hlx_hlx"/>
</dbReference>
<dbReference type="Gene3D" id="1.10.1220.10">
    <property type="entry name" value="Met repressor-like"/>
    <property type="match status" value="1"/>
</dbReference>
<dbReference type="InterPro" id="IPR005569">
    <property type="entry name" value="Arc_DNA-bd_dom"/>
</dbReference>
<dbReference type="KEGG" id="chiz:HQ393_06860"/>
<evidence type="ECO:0000313" key="3">
    <source>
        <dbReference type="Proteomes" id="UP000509597"/>
    </source>
</evidence>
<dbReference type="InterPro" id="IPR013321">
    <property type="entry name" value="Arc_rbn_hlx_hlx"/>
</dbReference>
<dbReference type="GO" id="GO:0006355">
    <property type="term" value="P:regulation of DNA-templated transcription"/>
    <property type="evidence" value="ECO:0007669"/>
    <property type="project" value="InterPro"/>
</dbReference>
<gene>
    <name evidence="2" type="ORF">HQ393_06860</name>
</gene>
<keyword evidence="3" id="KW-1185">Reference proteome</keyword>
<dbReference type="SUPFAM" id="SSF47598">
    <property type="entry name" value="Ribbon-helix-helix"/>
    <property type="match status" value="1"/>
</dbReference>